<comment type="pathway">
    <text evidence="1">Protein modification; protein glycosylation.</text>
</comment>
<dbReference type="GO" id="GO:0006493">
    <property type="term" value="P:protein O-linked glycosylation"/>
    <property type="evidence" value="ECO:0007669"/>
    <property type="project" value="InterPro"/>
</dbReference>
<feature type="domain" description="O-GlcNAc transferase C-terminal" evidence="5">
    <location>
        <begin position="50"/>
        <end position="243"/>
    </location>
</feature>
<evidence type="ECO:0000313" key="6">
    <source>
        <dbReference type="EMBL" id="KAK2713102.1"/>
    </source>
</evidence>
<evidence type="ECO:0000313" key="7">
    <source>
        <dbReference type="Proteomes" id="UP001187531"/>
    </source>
</evidence>
<dbReference type="Gene3D" id="3.40.50.11380">
    <property type="match status" value="1"/>
</dbReference>
<dbReference type="PANTHER" id="PTHR44366">
    <property type="entry name" value="UDP-N-ACETYLGLUCOSAMINE--PEPTIDE N-ACETYLGLUCOSAMINYLTRANSFERASE 110 KDA SUBUNIT"/>
    <property type="match status" value="1"/>
</dbReference>
<dbReference type="AlphaFoldDB" id="A0AA88HY45"/>
<keyword evidence="7" id="KW-1185">Reference proteome</keyword>
<dbReference type="EMBL" id="JAVRJZ010000015">
    <property type="protein sequence ID" value="KAK2713102.1"/>
    <property type="molecule type" value="Genomic_DNA"/>
</dbReference>
<dbReference type="GO" id="GO:0097363">
    <property type="term" value="F:protein O-acetylglucosaminyltransferase activity"/>
    <property type="evidence" value="ECO:0007669"/>
    <property type="project" value="TreeGrafter"/>
</dbReference>
<dbReference type="Pfam" id="PF13844">
    <property type="entry name" value="Glyco_transf_41"/>
    <property type="match status" value="1"/>
</dbReference>
<keyword evidence="3" id="KW-0677">Repeat</keyword>
<dbReference type="InterPro" id="IPR029489">
    <property type="entry name" value="OGT/SEC/SPY_C"/>
</dbReference>
<dbReference type="SUPFAM" id="SSF48452">
    <property type="entry name" value="TPR-like"/>
    <property type="match status" value="1"/>
</dbReference>
<comment type="caution">
    <text evidence="6">The sequence shown here is derived from an EMBL/GenBank/DDBJ whole genome shotgun (WGS) entry which is preliminary data.</text>
</comment>
<evidence type="ECO:0000256" key="1">
    <source>
        <dbReference type="ARBA" id="ARBA00004922"/>
    </source>
</evidence>
<gene>
    <name evidence="6" type="ORF">QYM36_011710</name>
</gene>
<evidence type="ECO:0000256" key="3">
    <source>
        <dbReference type="ARBA" id="ARBA00022737"/>
    </source>
</evidence>
<keyword evidence="2" id="KW-0808">Transferase</keyword>
<keyword evidence="4" id="KW-0802">TPR repeat</keyword>
<protein>
    <recommendedName>
        <fullName evidence="5">O-GlcNAc transferase C-terminal domain-containing protein</fullName>
    </recommendedName>
</protein>
<evidence type="ECO:0000259" key="5">
    <source>
        <dbReference type="Pfam" id="PF13844"/>
    </source>
</evidence>
<evidence type="ECO:0000256" key="2">
    <source>
        <dbReference type="ARBA" id="ARBA00022679"/>
    </source>
</evidence>
<name>A0AA88HY45_ARTSF</name>
<dbReference type="Pfam" id="PF13414">
    <property type="entry name" value="TPR_11"/>
    <property type="match status" value="1"/>
</dbReference>
<dbReference type="FunFam" id="1.25.40.10:FF:000013">
    <property type="entry name" value="UDP-N-acetylglucosamine--peptide N-acetylglucosaminyltransferase 110 kDa subunit"/>
    <property type="match status" value="1"/>
</dbReference>
<organism evidence="6 7">
    <name type="scientific">Artemia franciscana</name>
    <name type="common">Brine shrimp</name>
    <name type="synonym">Artemia sanfranciscana</name>
    <dbReference type="NCBI Taxonomy" id="6661"/>
    <lineage>
        <taxon>Eukaryota</taxon>
        <taxon>Metazoa</taxon>
        <taxon>Ecdysozoa</taxon>
        <taxon>Arthropoda</taxon>
        <taxon>Crustacea</taxon>
        <taxon>Branchiopoda</taxon>
        <taxon>Anostraca</taxon>
        <taxon>Artemiidae</taxon>
        <taxon>Artemia</taxon>
    </lineage>
</organism>
<dbReference type="InterPro" id="IPR011990">
    <property type="entry name" value="TPR-like_helical_dom_sf"/>
</dbReference>
<evidence type="ECO:0000256" key="4">
    <source>
        <dbReference type="ARBA" id="ARBA00022803"/>
    </source>
</evidence>
<sequence>MSTRAVHFYRNPTADSGNIPEAIQSYKTALKLKPDFPDAFCNLCHCLQIVCYWTDYESRMTKLISIVGDQLQRNRLPSVHPHHSMLYPLSHDYRKAIGERHANLCIEKVMILHKPPYKFSRNLPNGTRLRIGYVSSDFVNHPTSHLMQSLPGFHNRSKVEVFCYSLAPDDGTNFRAKVSREAEHFADLSQVTCNGKAADRIYADGNHILVNMNGYTKGASNEIFALKPAPIQVMWLGYPGKAPSLKYLPLVVPQRIHPYLV</sequence>
<dbReference type="PANTHER" id="PTHR44366:SF1">
    <property type="entry name" value="UDP-N-ACETYLGLUCOSAMINE--PEPTIDE N-ACETYLGLUCOSAMINYLTRANSFERASE 110 KDA SUBUNIT"/>
    <property type="match status" value="1"/>
</dbReference>
<accession>A0AA88HY45</accession>
<proteinExistence type="predicted"/>
<dbReference type="Proteomes" id="UP001187531">
    <property type="component" value="Unassembled WGS sequence"/>
</dbReference>
<reference evidence="6" key="1">
    <citation type="submission" date="2023-07" db="EMBL/GenBank/DDBJ databases">
        <title>Chromosome-level genome assembly of Artemia franciscana.</title>
        <authorList>
            <person name="Jo E."/>
        </authorList>
    </citation>
    <scope>NUCLEOTIDE SEQUENCE</scope>
    <source>
        <tissue evidence="6">Whole body</tissue>
    </source>
</reference>
<dbReference type="InterPro" id="IPR037919">
    <property type="entry name" value="OGT"/>
</dbReference>
<dbReference type="Gene3D" id="1.25.40.10">
    <property type="entry name" value="Tetratricopeptide repeat domain"/>
    <property type="match status" value="1"/>
</dbReference>